<dbReference type="InterPro" id="IPR036291">
    <property type="entry name" value="NAD(P)-bd_dom_sf"/>
</dbReference>
<accession>A0AB39YG12</accession>
<dbReference type="RefSeq" id="WP_078987446.1">
    <property type="nucleotide sequence ID" value="NZ_CP165727.1"/>
</dbReference>
<evidence type="ECO:0000259" key="3">
    <source>
        <dbReference type="Pfam" id="PF22725"/>
    </source>
</evidence>
<protein>
    <submittedName>
        <fullName evidence="4">Gfo/Idh/MocA family protein</fullName>
    </submittedName>
</protein>
<dbReference type="Pfam" id="PF22725">
    <property type="entry name" value="GFO_IDH_MocA_C3"/>
    <property type="match status" value="1"/>
</dbReference>
<dbReference type="Gene3D" id="3.30.360.10">
    <property type="entry name" value="Dihydrodipicolinate Reductase, domain 2"/>
    <property type="match status" value="1"/>
</dbReference>
<feature type="compositionally biased region" description="Basic and acidic residues" evidence="1">
    <location>
        <begin position="1"/>
        <end position="21"/>
    </location>
</feature>
<dbReference type="GO" id="GO:0000166">
    <property type="term" value="F:nucleotide binding"/>
    <property type="evidence" value="ECO:0007669"/>
    <property type="project" value="InterPro"/>
</dbReference>
<evidence type="ECO:0000259" key="2">
    <source>
        <dbReference type="Pfam" id="PF01408"/>
    </source>
</evidence>
<gene>
    <name evidence="4" type="ORF">AB5J51_35900</name>
</gene>
<dbReference type="InterPro" id="IPR055170">
    <property type="entry name" value="GFO_IDH_MocA-like_dom"/>
</dbReference>
<sequence length="378" mass="40685">MKESEKAPEKESERDAAKGAGREGGVAGAWPAKPLGVAVIGAGYWGPNLVRNFQSSPGFRLRWLCDLNVDRARQVLGAYSTVQATSDYAAVLADPAVDAVAVATPAGTHLDVALAALRAGKHVLVEKPLAATYEDGLKLVTEAEERGLTLMCDHTYCYTPAVARIRDMVRSGELGEIQFVDSVRINLGLVQKDIDVLWDLAPHDLSVLDFILPENIRPVAVAAHGADPIGAGQSCVAYLTLTLNTGAIAHVHVNWLSPVKVRTTMVGGSKRTLVWDDLNPTQRIAVYDRGVDMTTPQEIGADERRDMLVSYRTGDMVAPAIGEKEALRSMVEEFAAAIRTRRPALTDGWAGLQVLDILEAASRSLEFRGAVVGLRTGR</sequence>
<feature type="domain" description="Gfo/Idh/MocA-like oxidoreductase N-terminal" evidence="2">
    <location>
        <begin position="36"/>
        <end position="154"/>
    </location>
</feature>
<dbReference type="PANTHER" id="PTHR43377">
    <property type="entry name" value="BILIVERDIN REDUCTASE A"/>
    <property type="match status" value="1"/>
</dbReference>
<dbReference type="Pfam" id="PF01408">
    <property type="entry name" value="GFO_IDH_MocA"/>
    <property type="match status" value="1"/>
</dbReference>
<organism evidence="4">
    <name type="scientific">Streptomyces sp. R33</name>
    <dbReference type="NCBI Taxonomy" id="3238629"/>
    <lineage>
        <taxon>Bacteria</taxon>
        <taxon>Bacillati</taxon>
        <taxon>Actinomycetota</taxon>
        <taxon>Actinomycetes</taxon>
        <taxon>Kitasatosporales</taxon>
        <taxon>Streptomycetaceae</taxon>
        <taxon>Streptomyces</taxon>
    </lineage>
</organism>
<dbReference type="SUPFAM" id="SSF51735">
    <property type="entry name" value="NAD(P)-binding Rossmann-fold domains"/>
    <property type="match status" value="1"/>
</dbReference>
<dbReference type="SUPFAM" id="SSF55347">
    <property type="entry name" value="Glyceraldehyde-3-phosphate dehydrogenase-like, C-terminal domain"/>
    <property type="match status" value="1"/>
</dbReference>
<proteinExistence type="predicted"/>
<dbReference type="PANTHER" id="PTHR43377:SF6">
    <property type="entry name" value="GFO_IDH_MOCA-LIKE OXIDOREDUCTASE N-TERMINAL DOMAIN-CONTAINING PROTEIN"/>
    <property type="match status" value="1"/>
</dbReference>
<reference evidence="4" key="1">
    <citation type="submission" date="2024-08" db="EMBL/GenBank/DDBJ databases">
        <authorList>
            <person name="Yu S.T."/>
        </authorList>
    </citation>
    <scope>NUCLEOTIDE SEQUENCE</scope>
    <source>
        <strain evidence="4">R33</strain>
    </source>
</reference>
<evidence type="ECO:0000256" key="1">
    <source>
        <dbReference type="SAM" id="MobiDB-lite"/>
    </source>
</evidence>
<dbReference type="InterPro" id="IPR000683">
    <property type="entry name" value="Gfo/Idh/MocA-like_OxRdtase_N"/>
</dbReference>
<dbReference type="AlphaFoldDB" id="A0AB39YG12"/>
<dbReference type="Gene3D" id="3.40.50.720">
    <property type="entry name" value="NAD(P)-binding Rossmann-like Domain"/>
    <property type="match status" value="1"/>
</dbReference>
<dbReference type="EMBL" id="CP165727">
    <property type="protein sequence ID" value="XDV67926.1"/>
    <property type="molecule type" value="Genomic_DNA"/>
</dbReference>
<name>A0AB39YG12_9ACTN</name>
<feature type="domain" description="GFO/IDH/MocA-like oxidoreductase" evidence="3">
    <location>
        <begin position="163"/>
        <end position="273"/>
    </location>
</feature>
<feature type="region of interest" description="Disordered" evidence="1">
    <location>
        <begin position="1"/>
        <end position="25"/>
    </location>
</feature>
<evidence type="ECO:0000313" key="4">
    <source>
        <dbReference type="EMBL" id="XDV67926.1"/>
    </source>
</evidence>
<dbReference type="InterPro" id="IPR051450">
    <property type="entry name" value="Gfo/Idh/MocA_Oxidoreductases"/>
</dbReference>